<feature type="compositionally biased region" description="Acidic residues" evidence="1">
    <location>
        <begin position="194"/>
        <end position="203"/>
    </location>
</feature>
<dbReference type="AlphaFoldDB" id="A0A4Y2IZX9"/>
<feature type="region of interest" description="Disordered" evidence="1">
    <location>
        <begin position="52"/>
        <end position="106"/>
    </location>
</feature>
<keyword evidence="4" id="KW-1185">Reference proteome</keyword>
<dbReference type="Proteomes" id="UP000499080">
    <property type="component" value="Unassembled WGS sequence"/>
</dbReference>
<evidence type="ECO:0000313" key="4">
    <source>
        <dbReference type="Proteomes" id="UP000499080"/>
    </source>
</evidence>
<reference evidence="3 4" key="1">
    <citation type="journal article" date="2019" name="Sci. Rep.">
        <title>Orb-weaving spider Araneus ventricosus genome elucidates the spidroin gene catalogue.</title>
        <authorList>
            <person name="Kono N."/>
            <person name="Nakamura H."/>
            <person name="Ohtoshi R."/>
            <person name="Moran D.A.P."/>
            <person name="Shinohara A."/>
            <person name="Yoshida Y."/>
            <person name="Fujiwara M."/>
            <person name="Mori M."/>
            <person name="Tomita M."/>
            <person name="Arakawa K."/>
        </authorList>
    </citation>
    <scope>NUCLEOTIDE SEQUENCE [LARGE SCALE GENOMIC DNA]</scope>
</reference>
<keyword evidence="2" id="KW-0732">Signal</keyword>
<sequence>MPLTWMMREINVYRMLNLICFILALTAPSSRAMEDDAPRPVIISLPINVAMQTQRPPSYEPEESAEEQPREQRVVPRTYNPTTDTDYPQEDSQDFNNNNYQTSNNFLSWNPDNRFMVLQLSDFISSRNQQPNDSEEQERVEDTRVRKQRRPSQGTFDFEDHRTTEPSRRRPSKVKKQKSSSSSHERKMKSKYEEPEEDEEDGEVYGTDPVVHYLKEKKRKSKKKNFDFSEMRQDDDDEFTMRDWWSY</sequence>
<comment type="caution">
    <text evidence="3">The sequence shown here is derived from an EMBL/GenBank/DDBJ whole genome shotgun (WGS) entry which is preliminary data.</text>
</comment>
<feature type="region of interest" description="Disordered" evidence="1">
    <location>
        <begin position="126"/>
        <end position="225"/>
    </location>
</feature>
<feature type="compositionally biased region" description="Low complexity" evidence="1">
    <location>
        <begin position="96"/>
        <end position="105"/>
    </location>
</feature>
<feature type="compositionally biased region" description="Basic and acidic residues" evidence="1">
    <location>
        <begin position="158"/>
        <end position="168"/>
    </location>
</feature>
<dbReference type="OrthoDB" id="6432333at2759"/>
<dbReference type="EMBL" id="BGPR01003082">
    <property type="protein sequence ID" value="GBM83463.1"/>
    <property type="molecule type" value="Genomic_DNA"/>
</dbReference>
<evidence type="ECO:0000256" key="1">
    <source>
        <dbReference type="SAM" id="MobiDB-lite"/>
    </source>
</evidence>
<accession>A0A4Y2IZX9</accession>
<feature type="compositionally biased region" description="Basic residues" evidence="1">
    <location>
        <begin position="169"/>
        <end position="178"/>
    </location>
</feature>
<organism evidence="3 4">
    <name type="scientific">Araneus ventricosus</name>
    <name type="common">Orbweaver spider</name>
    <name type="synonym">Epeira ventricosa</name>
    <dbReference type="NCBI Taxonomy" id="182803"/>
    <lineage>
        <taxon>Eukaryota</taxon>
        <taxon>Metazoa</taxon>
        <taxon>Ecdysozoa</taxon>
        <taxon>Arthropoda</taxon>
        <taxon>Chelicerata</taxon>
        <taxon>Arachnida</taxon>
        <taxon>Araneae</taxon>
        <taxon>Araneomorphae</taxon>
        <taxon>Entelegynae</taxon>
        <taxon>Araneoidea</taxon>
        <taxon>Araneidae</taxon>
        <taxon>Araneus</taxon>
    </lineage>
</organism>
<evidence type="ECO:0000313" key="3">
    <source>
        <dbReference type="EMBL" id="GBM83463.1"/>
    </source>
</evidence>
<feature type="chain" id="PRO_5021414533" evidence="2">
    <location>
        <begin position="33"/>
        <end position="247"/>
    </location>
</feature>
<evidence type="ECO:0000256" key="2">
    <source>
        <dbReference type="SAM" id="SignalP"/>
    </source>
</evidence>
<proteinExistence type="predicted"/>
<gene>
    <name evidence="3" type="ORF">AVEN_19579_1</name>
</gene>
<protein>
    <submittedName>
        <fullName evidence="3">Uncharacterized protein</fullName>
    </submittedName>
</protein>
<feature type="signal peptide" evidence="2">
    <location>
        <begin position="1"/>
        <end position="32"/>
    </location>
</feature>
<name>A0A4Y2IZX9_ARAVE</name>